<protein>
    <recommendedName>
        <fullName evidence="4">Ribonuclease P protein component 2</fullName>
        <shortName evidence="4">RNase P component 2</shortName>
        <ecNumber evidence="4">3.1.26.5</ecNumber>
    </recommendedName>
    <alternativeName>
        <fullName evidence="4">Pop5</fullName>
    </alternativeName>
</protein>
<evidence type="ECO:0000256" key="1">
    <source>
        <dbReference type="ARBA" id="ARBA00022694"/>
    </source>
</evidence>
<keyword evidence="3 4" id="KW-0255">Endonuclease</keyword>
<dbReference type="RefSeq" id="WP_148679486.1">
    <property type="nucleotide sequence ID" value="NZ_DUJS01000004.1"/>
</dbReference>
<gene>
    <name evidence="4" type="primary">rnp2</name>
    <name evidence="5" type="ORF">HA336_04410</name>
</gene>
<dbReference type="GeneID" id="1477689"/>
<dbReference type="EC" id="3.1.26.5" evidence="4"/>
<keyword evidence="4" id="KW-0963">Cytoplasm</keyword>
<dbReference type="Gene3D" id="3.30.70.3250">
    <property type="entry name" value="Ribonuclease P, Pop5 subunit"/>
    <property type="match status" value="1"/>
</dbReference>
<dbReference type="GO" id="GO:0005737">
    <property type="term" value="C:cytoplasm"/>
    <property type="evidence" value="ECO:0007669"/>
    <property type="project" value="UniProtKB-SubCell"/>
</dbReference>
<accession>A0A832T6Y3</accession>
<keyword evidence="4" id="KW-0378">Hydrolase</keyword>
<dbReference type="SMR" id="A0A832T6Y3"/>
<dbReference type="SUPFAM" id="SSF160350">
    <property type="entry name" value="Rnp2-like"/>
    <property type="match status" value="1"/>
</dbReference>
<evidence type="ECO:0000313" key="5">
    <source>
        <dbReference type="EMBL" id="HII70457.1"/>
    </source>
</evidence>
<comment type="similarity">
    <text evidence="4">Belongs to the eukaryotic/archaeal RNase P protein component 2 family.</text>
</comment>
<comment type="catalytic activity">
    <reaction evidence="4">
        <text>Endonucleolytic cleavage of RNA, removing 5'-extranucleotides from tRNA precursor.</text>
        <dbReference type="EC" id="3.1.26.5"/>
    </reaction>
</comment>
<dbReference type="InterPro" id="IPR038085">
    <property type="entry name" value="Rnp2-like_sf"/>
</dbReference>
<comment type="function">
    <text evidence="4">Part of ribonuclease P, a protein complex that generates mature tRNA molecules by cleaving their 5'-ends.</text>
</comment>
<name>A0A832T6Y3_9EURY</name>
<dbReference type="GO" id="GO:0004526">
    <property type="term" value="F:ribonuclease P activity"/>
    <property type="evidence" value="ECO:0007669"/>
    <property type="project" value="UniProtKB-UniRule"/>
</dbReference>
<proteinExistence type="inferred from homology"/>
<sequence length="161" mass="18424">MRVRLSSALRPRWRYVTFKVWSERVEALDFGGMKDLVVRALLSVLGPTGTGRIGPWLVRSYRDLNAGILRVRRGQEEEARAALSLYRRDPKLGRVFIEVLGTSGTIKGAERYLSRIPKWDRERVGNREFVLYENGEVDVVEDGRIVAFASFECPLPEENRG</sequence>
<evidence type="ECO:0000256" key="2">
    <source>
        <dbReference type="ARBA" id="ARBA00022722"/>
    </source>
</evidence>
<reference evidence="5" key="1">
    <citation type="journal article" date="2020" name="bioRxiv">
        <title>A rank-normalized archaeal taxonomy based on genome phylogeny resolves widespread incomplete and uneven classifications.</title>
        <authorList>
            <person name="Rinke C."/>
            <person name="Chuvochina M."/>
            <person name="Mussig A.J."/>
            <person name="Chaumeil P.-A."/>
            <person name="Waite D.W."/>
            <person name="Whitman W.B."/>
            <person name="Parks D.H."/>
            <person name="Hugenholtz P."/>
        </authorList>
    </citation>
    <scope>NUCLEOTIDE SEQUENCE</scope>
    <source>
        <strain evidence="5">UBA8853</strain>
    </source>
</reference>
<organism evidence="5 6">
    <name type="scientific">Methanopyrus kandleri</name>
    <dbReference type="NCBI Taxonomy" id="2320"/>
    <lineage>
        <taxon>Archaea</taxon>
        <taxon>Methanobacteriati</taxon>
        <taxon>Methanobacteriota</taxon>
        <taxon>Methanomada group</taxon>
        <taxon>Methanopyri</taxon>
        <taxon>Methanopyrales</taxon>
        <taxon>Methanopyraceae</taxon>
        <taxon>Methanopyrus</taxon>
    </lineage>
</organism>
<dbReference type="EMBL" id="DUJS01000004">
    <property type="protein sequence ID" value="HII70457.1"/>
    <property type="molecule type" value="Genomic_DNA"/>
</dbReference>
<dbReference type="InterPro" id="IPR002759">
    <property type="entry name" value="Pop5/Rpp14/Rnp2-like"/>
</dbReference>
<evidence type="ECO:0000256" key="4">
    <source>
        <dbReference type="HAMAP-Rule" id="MF_00755"/>
    </source>
</evidence>
<dbReference type="Proteomes" id="UP000619545">
    <property type="component" value="Unassembled WGS sequence"/>
</dbReference>
<keyword evidence="2 4" id="KW-0540">Nuclease</keyword>
<dbReference type="GO" id="GO:0030677">
    <property type="term" value="C:ribonuclease P complex"/>
    <property type="evidence" value="ECO:0007669"/>
    <property type="project" value="UniProtKB-UniRule"/>
</dbReference>
<comment type="caution">
    <text evidence="5">The sequence shown here is derived from an EMBL/GenBank/DDBJ whole genome shotgun (WGS) entry which is preliminary data.</text>
</comment>
<dbReference type="HAMAP" id="MF_00755">
    <property type="entry name" value="RNase_P_2"/>
    <property type="match status" value="1"/>
</dbReference>
<evidence type="ECO:0000313" key="6">
    <source>
        <dbReference type="Proteomes" id="UP000619545"/>
    </source>
</evidence>
<comment type="subcellular location">
    <subcellularLocation>
        <location evidence="4">Cytoplasm</location>
    </subcellularLocation>
</comment>
<evidence type="ECO:0000256" key="3">
    <source>
        <dbReference type="ARBA" id="ARBA00022759"/>
    </source>
</evidence>
<dbReference type="AlphaFoldDB" id="A0A832T6Y3"/>
<dbReference type="GO" id="GO:0001682">
    <property type="term" value="P:tRNA 5'-leader removal"/>
    <property type="evidence" value="ECO:0007669"/>
    <property type="project" value="UniProtKB-UniRule"/>
</dbReference>
<comment type="subunit">
    <text evidence="4">Consists of a catalytic RNA component and at least 4-5 protein subunits.</text>
</comment>
<keyword evidence="1 4" id="KW-0819">tRNA processing</keyword>
<dbReference type="Pfam" id="PF01900">
    <property type="entry name" value="RNase_P_Rpp14"/>
    <property type="match status" value="1"/>
</dbReference>